<feature type="domain" description="ABC transporter" evidence="7">
    <location>
        <begin position="7"/>
        <end position="226"/>
    </location>
</feature>
<evidence type="ECO:0000313" key="9">
    <source>
        <dbReference type="Proteomes" id="UP001595444"/>
    </source>
</evidence>
<evidence type="ECO:0000256" key="2">
    <source>
        <dbReference type="ARBA" id="ARBA00022741"/>
    </source>
</evidence>
<dbReference type="InterPro" id="IPR027417">
    <property type="entry name" value="P-loop_NTPase"/>
</dbReference>
<sequence length="227" mass="24770">MKTQKTARTAAIYLAVNGLQCRRGGRTVFSGVSCEARAGDLVHLVGPNGSGKTTLLRVLAGLLPFQAGSIAVDAVPLRAQDIPMTAAFLHAGHQNGLKKILTLRDNCALFYKLMTGETLDEERLYKAADHFNLSLLIDQPVKFFSSGQAHRASLMRFMLVDRPIWLMDEPTVGLDKANRDQLKSMMQQHLAGGGCIIAASHDPLGLPSIELDMTRFEPAHPAEGYWS</sequence>
<dbReference type="Gene3D" id="3.40.50.300">
    <property type="entry name" value="P-loop containing nucleotide triphosphate hydrolases"/>
    <property type="match status" value="1"/>
</dbReference>
<evidence type="ECO:0000313" key="8">
    <source>
        <dbReference type="EMBL" id="MFC3051473.1"/>
    </source>
</evidence>
<evidence type="ECO:0000256" key="6">
    <source>
        <dbReference type="ARBA" id="ARBA00023136"/>
    </source>
</evidence>
<comment type="caution">
    <text evidence="8">The sequence shown here is derived from an EMBL/GenBank/DDBJ whole genome shotgun (WGS) entry which is preliminary data.</text>
</comment>
<dbReference type="GO" id="GO:0005524">
    <property type="term" value="F:ATP binding"/>
    <property type="evidence" value="ECO:0007669"/>
    <property type="project" value="UniProtKB-KW"/>
</dbReference>
<accession>A0ABV7D2T7</accession>
<proteinExistence type="predicted"/>
<keyword evidence="5" id="KW-1278">Translocase</keyword>
<dbReference type="InterPro" id="IPR005895">
    <property type="entry name" value="ABC_transptr_haem_export_CcmA"/>
</dbReference>
<keyword evidence="1" id="KW-0813">Transport</keyword>
<keyword evidence="9" id="KW-1185">Reference proteome</keyword>
<evidence type="ECO:0000256" key="5">
    <source>
        <dbReference type="ARBA" id="ARBA00022967"/>
    </source>
</evidence>
<gene>
    <name evidence="8" type="primary">ccmA</name>
    <name evidence="8" type="ORF">ACFOKA_06115</name>
</gene>
<evidence type="ECO:0000256" key="4">
    <source>
        <dbReference type="ARBA" id="ARBA00022840"/>
    </source>
</evidence>
<keyword evidence="3" id="KW-0201">Cytochrome c-type biogenesis</keyword>
<dbReference type="PANTHER" id="PTHR43499">
    <property type="entry name" value="ABC TRANSPORTER I FAMILY MEMBER 1"/>
    <property type="match status" value="1"/>
</dbReference>
<dbReference type="SUPFAM" id="SSF52540">
    <property type="entry name" value="P-loop containing nucleoside triphosphate hydrolases"/>
    <property type="match status" value="1"/>
</dbReference>
<keyword evidence="6" id="KW-0472">Membrane</keyword>
<dbReference type="NCBIfam" id="TIGR01189">
    <property type="entry name" value="ccmA"/>
    <property type="match status" value="1"/>
</dbReference>
<keyword evidence="4 8" id="KW-0067">ATP-binding</keyword>
<evidence type="ECO:0000256" key="1">
    <source>
        <dbReference type="ARBA" id="ARBA00022448"/>
    </source>
</evidence>
<name>A0ABV7D2T7_9PROT</name>
<dbReference type="PANTHER" id="PTHR43499:SF1">
    <property type="entry name" value="ABC TRANSPORTER I FAMILY MEMBER 1"/>
    <property type="match status" value="1"/>
</dbReference>
<evidence type="ECO:0000259" key="7">
    <source>
        <dbReference type="PROSITE" id="PS50893"/>
    </source>
</evidence>
<reference evidence="9" key="1">
    <citation type="journal article" date="2019" name="Int. J. Syst. Evol. Microbiol.">
        <title>The Global Catalogue of Microorganisms (GCM) 10K type strain sequencing project: providing services to taxonomists for standard genome sequencing and annotation.</title>
        <authorList>
            <consortium name="The Broad Institute Genomics Platform"/>
            <consortium name="The Broad Institute Genome Sequencing Center for Infectious Disease"/>
            <person name="Wu L."/>
            <person name="Ma J."/>
        </authorList>
    </citation>
    <scope>NUCLEOTIDE SEQUENCE [LARGE SCALE GENOMIC DNA]</scope>
    <source>
        <strain evidence="9">KCTC 62164</strain>
    </source>
</reference>
<protein>
    <submittedName>
        <fullName evidence="8">Heme ABC exporter ATP-binding protein CcmA</fullName>
    </submittedName>
</protein>
<organism evidence="8 9">
    <name type="scientific">Kordiimonas pumila</name>
    <dbReference type="NCBI Taxonomy" id="2161677"/>
    <lineage>
        <taxon>Bacteria</taxon>
        <taxon>Pseudomonadati</taxon>
        <taxon>Pseudomonadota</taxon>
        <taxon>Alphaproteobacteria</taxon>
        <taxon>Kordiimonadales</taxon>
        <taxon>Kordiimonadaceae</taxon>
        <taxon>Kordiimonas</taxon>
    </lineage>
</organism>
<dbReference type="InterPro" id="IPR003439">
    <property type="entry name" value="ABC_transporter-like_ATP-bd"/>
</dbReference>
<keyword evidence="2" id="KW-0547">Nucleotide-binding</keyword>
<dbReference type="SMART" id="SM00382">
    <property type="entry name" value="AAA"/>
    <property type="match status" value="1"/>
</dbReference>
<dbReference type="Pfam" id="PF00005">
    <property type="entry name" value="ABC_tran"/>
    <property type="match status" value="1"/>
</dbReference>
<dbReference type="EMBL" id="JBHRSL010000003">
    <property type="protein sequence ID" value="MFC3051473.1"/>
    <property type="molecule type" value="Genomic_DNA"/>
</dbReference>
<dbReference type="InterPro" id="IPR003593">
    <property type="entry name" value="AAA+_ATPase"/>
</dbReference>
<evidence type="ECO:0000256" key="3">
    <source>
        <dbReference type="ARBA" id="ARBA00022748"/>
    </source>
</evidence>
<dbReference type="Proteomes" id="UP001595444">
    <property type="component" value="Unassembled WGS sequence"/>
</dbReference>
<dbReference type="PROSITE" id="PS50893">
    <property type="entry name" value="ABC_TRANSPORTER_2"/>
    <property type="match status" value="1"/>
</dbReference>
<dbReference type="RefSeq" id="WP_194214320.1">
    <property type="nucleotide sequence ID" value="NZ_CP061205.1"/>
</dbReference>